<dbReference type="GO" id="GO:0008270">
    <property type="term" value="F:zinc ion binding"/>
    <property type="evidence" value="ECO:0007669"/>
    <property type="project" value="UniProtKB-UniRule"/>
</dbReference>
<dbReference type="PANTHER" id="PTHR19376:SF54">
    <property type="entry name" value="DNA-DIRECTED RNA POLYMERASE SUBUNIT BETA"/>
    <property type="match status" value="1"/>
</dbReference>
<evidence type="ECO:0000256" key="10">
    <source>
        <dbReference type="RuleBase" id="RU004279"/>
    </source>
</evidence>
<evidence type="ECO:0000256" key="9">
    <source>
        <dbReference type="HAMAP-Rule" id="MF_01323"/>
    </source>
</evidence>
<gene>
    <name evidence="9 13" type="primary">rpoC1</name>
</gene>
<keyword evidence="13" id="KW-0150">Chloroplast</keyword>
<dbReference type="GO" id="GO:0000287">
    <property type="term" value="F:magnesium ion binding"/>
    <property type="evidence" value="ECO:0007669"/>
    <property type="project" value="UniProtKB-UniRule"/>
</dbReference>
<feature type="binding site" evidence="9">
    <location>
        <position position="134"/>
    </location>
    <ligand>
        <name>Zn(2+)</name>
        <dbReference type="ChEBI" id="CHEBI:29105"/>
    </ligand>
</feature>
<dbReference type="GO" id="GO:0003677">
    <property type="term" value="F:DNA binding"/>
    <property type="evidence" value="ECO:0007669"/>
    <property type="project" value="UniProtKB-UniRule"/>
</dbReference>
<keyword evidence="9" id="KW-0460">Magnesium</keyword>
<dbReference type="GeneID" id="32884126"/>
<dbReference type="PANTHER" id="PTHR19376">
    <property type="entry name" value="DNA-DIRECTED RNA POLYMERASE"/>
    <property type="match status" value="1"/>
</dbReference>
<dbReference type="HAMAP" id="MF_01323">
    <property type="entry name" value="RNApol_bact_RpoC1"/>
    <property type="match status" value="1"/>
</dbReference>
<geneLocation type="chloroplast" evidence="13"/>
<evidence type="ECO:0000256" key="2">
    <source>
        <dbReference type="ARBA" id="ARBA00007207"/>
    </source>
</evidence>
<name>A0A1W6EGB1_SARMC</name>
<keyword evidence="3 9" id="KW-0240">DNA-directed RNA polymerase</keyword>
<evidence type="ECO:0000313" key="13">
    <source>
        <dbReference type="EMBL" id="ARK14429.1"/>
    </source>
</evidence>
<evidence type="ECO:0000256" key="7">
    <source>
        <dbReference type="ARBA" id="ARBA00023163"/>
    </source>
</evidence>
<evidence type="ECO:0000256" key="5">
    <source>
        <dbReference type="ARBA" id="ARBA00022679"/>
    </source>
</evidence>
<evidence type="ECO:0000259" key="12">
    <source>
        <dbReference type="SMART" id="SM00663"/>
    </source>
</evidence>
<organism evidence="13">
    <name type="scientific">Sarcinofilum mucosum</name>
    <name type="common">Green alga</name>
    <name type="synonym">Pseudoschizomeris mucosa</name>
    <dbReference type="NCBI Taxonomy" id="141643"/>
    <lineage>
        <taxon>Eukaryota</taxon>
        <taxon>Viridiplantae</taxon>
        <taxon>Chlorophyta</taxon>
        <taxon>core chlorophytes</taxon>
        <taxon>Ulvophyceae</taxon>
        <taxon>OUU clade</taxon>
        <taxon>Ulotrichales</taxon>
        <taxon>Sarcinofilaceae</taxon>
        <taxon>Sarcinofilum</taxon>
    </lineage>
</organism>
<comment type="catalytic activity">
    <reaction evidence="8 9 10">
        <text>RNA(n) + a ribonucleoside 5'-triphosphate = RNA(n+1) + diphosphate</text>
        <dbReference type="Rhea" id="RHEA:21248"/>
        <dbReference type="Rhea" id="RHEA-COMP:14527"/>
        <dbReference type="Rhea" id="RHEA-COMP:17342"/>
        <dbReference type="ChEBI" id="CHEBI:33019"/>
        <dbReference type="ChEBI" id="CHEBI:61557"/>
        <dbReference type="ChEBI" id="CHEBI:140395"/>
        <dbReference type="EC" id="2.7.7.6"/>
    </reaction>
</comment>
<feature type="binding site" evidence="9">
    <location>
        <position position="131"/>
    </location>
    <ligand>
        <name>Zn(2+)</name>
        <dbReference type="ChEBI" id="CHEBI:29105"/>
    </ligand>
</feature>
<dbReference type="InterPro" id="IPR045867">
    <property type="entry name" value="DNA-dir_RpoC_beta_prime"/>
</dbReference>
<feature type="binding site" evidence="9">
    <location>
        <position position="1593"/>
    </location>
    <ligand>
        <name>Mg(2+)</name>
        <dbReference type="ChEBI" id="CHEBI:18420"/>
    </ligand>
</feature>
<feature type="binding site" evidence="9">
    <location>
        <position position="109"/>
    </location>
    <ligand>
        <name>Zn(2+)</name>
        <dbReference type="ChEBI" id="CHEBI:29105"/>
    </ligand>
</feature>
<dbReference type="GO" id="GO:0009507">
    <property type="term" value="C:chloroplast"/>
    <property type="evidence" value="ECO:0007669"/>
    <property type="project" value="UniProtKB-SubCell"/>
</dbReference>
<dbReference type="InterPro" id="IPR007080">
    <property type="entry name" value="RNA_pol_Rpb1_1"/>
</dbReference>
<proteinExistence type="inferred from homology"/>
<keyword evidence="6 9" id="KW-0548">Nucleotidyltransferase</keyword>
<comment type="cofactor">
    <cofactor evidence="9">
        <name>Mg(2+)</name>
        <dbReference type="ChEBI" id="CHEBI:18420"/>
    </cofactor>
    <text evidence="9">Binds 1 Mg(2+) ion per subunit.</text>
</comment>
<feature type="domain" description="RNA polymerase N-terminal" evidence="12">
    <location>
        <begin position="1356"/>
        <end position="1643"/>
    </location>
</feature>
<keyword evidence="9" id="KW-0862">Zinc</keyword>
<comment type="subunit">
    <text evidence="9">In plastids the minimal PEP RNA polymerase catalytic core is composed of four subunits: alpha, beta, beta', and beta''. When a (nuclear-encoded) sigma factor is associated with the core the holoenzyme is formed, which can initiate transcription.</text>
</comment>
<dbReference type="EC" id="2.7.7.6" evidence="9"/>
<dbReference type="Pfam" id="PF04983">
    <property type="entry name" value="RNA_pol_Rpb1_3"/>
    <property type="match status" value="1"/>
</dbReference>
<dbReference type="GO" id="GO:0003899">
    <property type="term" value="F:DNA-directed RNA polymerase activity"/>
    <property type="evidence" value="ECO:0007669"/>
    <property type="project" value="UniProtKB-UniRule"/>
</dbReference>
<dbReference type="Gene3D" id="4.10.860.120">
    <property type="entry name" value="RNA polymerase II, clamp domain"/>
    <property type="match status" value="1"/>
</dbReference>
<evidence type="ECO:0000256" key="8">
    <source>
        <dbReference type="ARBA" id="ARBA00048552"/>
    </source>
</evidence>
<feature type="binding site" evidence="9">
    <location>
        <position position="111"/>
    </location>
    <ligand>
        <name>Zn(2+)</name>
        <dbReference type="ChEBI" id="CHEBI:29105"/>
    </ligand>
</feature>
<accession>A0A1W6EGB1</accession>
<dbReference type="InterPro" id="IPR042102">
    <property type="entry name" value="RNA_pol_Rpb1_3_sf"/>
</dbReference>
<dbReference type="GO" id="GO:0006351">
    <property type="term" value="P:DNA-templated transcription"/>
    <property type="evidence" value="ECO:0007669"/>
    <property type="project" value="UniProtKB-UniRule"/>
</dbReference>
<dbReference type="Gene3D" id="2.40.40.20">
    <property type="match status" value="1"/>
</dbReference>
<dbReference type="InterPro" id="IPR034678">
    <property type="entry name" value="RNApol_RpoC1"/>
</dbReference>
<keyword evidence="5 9" id="KW-0808">Transferase</keyword>
<dbReference type="Pfam" id="PF00623">
    <property type="entry name" value="RNA_pol_Rpb1_2"/>
    <property type="match status" value="1"/>
</dbReference>
<dbReference type="InterPro" id="IPR044893">
    <property type="entry name" value="RNA_pol_Rpb1_clamp_domain"/>
</dbReference>
<comment type="subcellular location">
    <subcellularLocation>
        <location evidence="9">Plastid</location>
        <location evidence="9">Chloroplast</location>
    </subcellularLocation>
</comment>
<dbReference type="InterPro" id="IPR007066">
    <property type="entry name" value="RNA_pol_Rpb1_3"/>
</dbReference>
<dbReference type="SMART" id="SM00663">
    <property type="entry name" value="RPOLA_N"/>
    <property type="match status" value="1"/>
</dbReference>
<dbReference type="EMBL" id="KY407656">
    <property type="protein sequence ID" value="ARK14429.1"/>
    <property type="molecule type" value="Genomic_DNA"/>
</dbReference>
<dbReference type="Gene3D" id="1.10.40.90">
    <property type="match status" value="1"/>
</dbReference>
<evidence type="ECO:0000256" key="11">
    <source>
        <dbReference type="SAM" id="MobiDB-lite"/>
    </source>
</evidence>
<reference evidence="13" key="1">
    <citation type="journal article" date="2017" name="Sci. Rep.">
        <title>Divergent copies of the large inverted repeat in the chloroplast genomes of ulvophycean green algae.</title>
        <authorList>
            <person name="Turmel M."/>
            <person name="Otis C."/>
            <person name="Lemieux C."/>
        </authorList>
    </citation>
    <scope>NUCLEOTIDE SEQUENCE</scope>
</reference>
<evidence type="ECO:0000256" key="3">
    <source>
        <dbReference type="ARBA" id="ARBA00022478"/>
    </source>
</evidence>
<sequence>MTSKVKNPTGPEPYKSKPASPLIKLLKGKSLNFPFHSGKKTTKYASLHSLSLRLASPKVIKQWSERTLPNGEIVGQITNAQTVNYKTLKPEKGGLFCERVFGPVKDFYCSCGKTATFPFGPARDKANQKLCLVCGVEFISSQSRRSKMGYIKLISPVTHVWYLKSSPSYISLLLNLKKKNLEAVTYCSENFSFNIKSFKNDLTFQNLWPLLLTSSTPFFDAPSSNSLYYLEPPVRRSYVSRPLPLFLSEKQFFDDKVSPVANKAQDYNTTTTPGFFLENGLKKKTKLKSDCFPQKTGDLQRNWNRFLSDNLYFKDPCVQLKPDFPFFLVNENKALQKKFFVQTLQTKPNSQFKLNQTFNSHFVKKKDLDLLPLINPYSKSLKESKNFIRSNVLEDFYTKQYNFSLASKLDPLHQSFLNLSSRKYPPSFKFNPGVGRTYEGLSQTKFPTSIGSDGSTPASPLLIFFFDAPSKTTTSPKVFFSLLNYQILLKVIEPCNFSTSYTVEKPTPSFFHTFSRDDFQFCLRRPVRRDLKPLLFSQQVTISGAVNNDRSFLKFFSLNRKDILVFNYFGVAFDYALIQKNSLISGEQSSNSAASTNLTDRLNPTPNPRRKSHVNLKTLSEFQLNIRFKVPLQKGKKPSYFSLKPLTLDTYNPVKQVFSWSTPFQFQFQSRDFVFLKHRGSSWGPNFQLNGKLCRQSNSLTDALRPIQEDDLRTTYGRGFKNDENPFIQTDGSLPKELIRHCLSHNFKKPLKNPVLKNPLGNLKFRNYFSVKLVLSLKRAGLVCQFKKLKTLTLAALAAPALPDEVRTKDSQMGPPVIVGLKDPSAFKRAKKSDEPQSLTFPGEKTRGHITRPGQRTESPDTQVKPDIHLSNIKTEPKKYRTSTRGVLRPEGFDLFFHLLFLTFDNFKLSSKFSQLQFTSKITPQGKFNAKIEIFSYELLSFPVEKLCLLDTSALKRAQKSYATEKKSLNSKTPKKTQSKGLQTLLFLNVNKQLQKIIATSTLENSQEVLYFLQNLNGSGYLCLSPVSTGAVTHLVPKVEFKNSKNPFFNGSLVANSVDLKKKLETQDPPFFNELVKPFSSPVNGSYKPIEAYNDFLPSAVALTGPVESLGIHPNPVDKKTLPEYLCGPLKTWDTVETETWNSVKLTDFSEKLERTLFLKKPILVNNFYTISQSFQWRFQKDWAGFLNYMTTMADAKDSLIPSYLERGISFDLVSTGAGSLKIFLSLFNPNYSGPKTEREYNSPKENILGLRRRRIAFPRGKVGEYDLRTTYGSLTKNASFPVDCLMLNINSALSKHNQEIKKLEDFFKFQSFLVYDEEFIEKSFKKLVLLRTLRSKALRRLKVLRPFKRSRVLPEWMILSVLPVLPPALRPIIPLDSQQVAVSDLNKFYQTVLFRNKRVKRFYSDYYSLNFSEEMRYAQRLLQEAVDALIENGKGDSPVITAANNRPLKSLSDMIKGKKGRFRQNLLGKRVDYSGRSVIVVGPQLKLHECGLPKEMAIELFQPFLIRQLILKKVARNFISAKKLIKSSSWSNPDGFLDILREVMANRPVLLNRAPTLHRLGIQAFQPKLVAGRAILLHPLVCTAFNADFDGDQMAVHIPLSFQACSEAWKLMGSRNSLLSPATGEPIILPSQDMVLGCYYLTTIDRVQIRKNFQQSPFLLPQSSSAEKNQKPFPTTGVPGESGQVSRASEFSPPDLSRHPMENSLFRKCLQTTNKEFEKRFYNIEPFSSSSSTPDGERDSGGGINKSRRLVDNFAIYYFLRRSGPRGRGGPRIPNHSNKYYSNWDQVLQDMNQQLIHFHTPVWLRWSSSFEFSVKRENCLETRLDKFGNSVFIKQTYQTNLNSKYDQAVFYIRTTPGRILMNQLIFEALNQPDQKHYPLIFKNFQRGR</sequence>
<feature type="region of interest" description="Disordered" evidence="11">
    <location>
        <begin position="1665"/>
        <end position="1698"/>
    </location>
</feature>
<feature type="region of interest" description="Disordered" evidence="11">
    <location>
        <begin position="590"/>
        <end position="613"/>
    </location>
</feature>
<evidence type="ECO:0000256" key="1">
    <source>
        <dbReference type="ARBA" id="ARBA00004026"/>
    </source>
</evidence>
<dbReference type="RefSeq" id="YP_009367395.1">
    <property type="nucleotide sequence ID" value="NC_034709.1"/>
</dbReference>
<feature type="binding site" evidence="9">
    <location>
        <position position="1589"/>
    </location>
    <ligand>
        <name>Mg(2+)</name>
        <dbReference type="ChEBI" id="CHEBI:18420"/>
    </ligand>
</feature>
<keyword evidence="7 9" id="KW-0804">Transcription</keyword>
<dbReference type="Gene3D" id="1.10.274.100">
    <property type="entry name" value="RNA polymerase Rpb1, domain 3"/>
    <property type="match status" value="1"/>
</dbReference>
<keyword evidence="4 13" id="KW-0934">Plastid</keyword>
<dbReference type="GO" id="GO:0000428">
    <property type="term" value="C:DNA-directed RNA polymerase complex"/>
    <property type="evidence" value="ECO:0007669"/>
    <property type="project" value="UniProtKB-KW"/>
</dbReference>
<feature type="region of interest" description="Disordered" evidence="11">
    <location>
        <begin position="832"/>
        <end position="865"/>
    </location>
</feature>
<dbReference type="InterPro" id="IPR000722">
    <property type="entry name" value="RNA_pol_asu"/>
</dbReference>
<protein>
    <recommendedName>
        <fullName evidence="9">DNA-directed RNA polymerase subunit beta'</fullName>
        <ecNumber evidence="9">2.7.7.6</ecNumber>
    </recommendedName>
    <alternativeName>
        <fullName evidence="9">PEP</fullName>
    </alternativeName>
    <alternativeName>
        <fullName evidence="9">Plastid-encoded RNA polymerase subunit beta'</fullName>
        <shortName evidence="9">RNA polymerase subunit beta'</shortName>
    </alternativeName>
</protein>
<dbReference type="SUPFAM" id="SSF64484">
    <property type="entry name" value="beta and beta-prime subunits of DNA dependent RNA-polymerase"/>
    <property type="match status" value="2"/>
</dbReference>
<dbReference type="Pfam" id="PF04997">
    <property type="entry name" value="RNA_pol_Rpb1_1"/>
    <property type="match status" value="2"/>
</dbReference>
<comment type="cofactor">
    <cofactor evidence="9">
        <name>Zn(2+)</name>
        <dbReference type="ChEBI" id="CHEBI:29105"/>
    </cofactor>
    <text evidence="9">Binds 1 Zn(2+) ion per subunit.</text>
</comment>
<dbReference type="InterPro" id="IPR006592">
    <property type="entry name" value="RNA_pol_N"/>
</dbReference>
<evidence type="ECO:0000256" key="6">
    <source>
        <dbReference type="ARBA" id="ARBA00022695"/>
    </source>
</evidence>
<evidence type="ECO:0000256" key="4">
    <source>
        <dbReference type="ARBA" id="ARBA00022640"/>
    </source>
</evidence>
<comment type="similarity">
    <text evidence="2 9">Belongs to the RNA polymerase beta' chain family. RpoC1 subfamily.</text>
</comment>
<comment type="function">
    <text evidence="1 9 10">DNA-dependent RNA polymerase catalyzes the transcription of DNA into RNA using the four ribonucleoside triphosphates as substrates.</text>
</comment>
<keyword evidence="9" id="KW-0479">Metal-binding</keyword>
<feature type="binding site" evidence="9">
    <location>
        <position position="1591"/>
    </location>
    <ligand>
        <name>Mg(2+)</name>
        <dbReference type="ChEBI" id="CHEBI:18420"/>
    </ligand>
</feature>
<feature type="compositionally biased region" description="Polar residues" evidence="11">
    <location>
        <begin position="590"/>
        <end position="604"/>
    </location>
</feature>